<name>A0A147F6J5_MICTE</name>
<evidence type="ECO:0000313" key="3">
    <source>
        <dbReference type="Proteomes" id="UP000072189"/>
    </source>
</evidence>
<dbReference type="AlphaFoldDB" id="A0A147F6J5"/>
<dbReference type="Gene3D" id="1.10.260.130">
    <property type="match status" value="1"/>
</dbReference>
<dbReference type="InterPro" id="IPR029058">
    <property type="entry name" value="AB_hydrolase_fold"/>
</dbReference>
<evidence type="ECO:0000256" key="1">
    <source>
        <dbReference type="SAM" id="Phobius"/>
    </source>
</evidence>
<dbReference type="PATRIC" id="fig|2033.7.peg.2907"/>
<protein>
    <recommendedName>
        <fullName evidence="4">Lipase</fullName>
    </recommendedName>
</protein>
<reference evidence="2 3" key="1">
    <citation type="journal article" date="2016" name="Front. Microbiol.">
        <title>Genomic Resource of Rice Seed Associated Bacteria.</title>
        <authorList>
            <person name="Midha S."/>
            <person name="Bansal K."/>
            <person name="Sharma S."/>
            <person name="Kumar N."/>
            <person name="Patil P.P."/>
            <person name="Chaudhry V."/>
            <person name="Patil P.B."/>
        </authorList>
    </citation>
    <scope>NUCLEOTIDE SEQUENCE [LARGE SCALE GENOMIC DNA]</scope>
    <source>
        <strain evidence="2 3">RSA3</strain>
    </source>
</reference>
<dbReference type="GO" id="GO:0004806">
    <property type="term" value="F:triacylglycerol lipase activity"/>
    <property type="evidence" value="ECO:0007669"/>
    <property type="project" value="InterPro"/>
</dbReference>
<feature type="transmembrane region" description="Helical" evidence="1">
    <location>
        <begin position="26"/>
        <end position="43"/>
    </location>
</feature>
<sequence length="612" mass="65470">MPASRRPLVRRWNALPALTRNAPPRVLLIVGAVVVLLGALIVSRPLTSIVLLGVYVGASAVVMGVFELFGRSTRWWARAVAVAWIVAGVAVLVWLGRSLELLPSVLAVLLVIGGLASVGRAVTGGAVSVRVLSLAWGIAQIAFGVLSFTWPDVTVLVLAVVFGVRTIVFGVGVFARGVGGIRRRRPRATPFDADRAVRRRRRRARWTAVGRYALSLVLVATAAGGWWLNDWLHEGAPVVDAFYNPPAEVPSGHGRLIRSAASPWRAPQNGDVTRILYTTRDAVSRPAVASAMVITPKDPPPGPRPVIIWNHGTTGVAQGCAPSLRDSTATRWAIPALEQALKAGWVVVASDFSGQGAPGAYPYLIGKGEARSSLDAVLAAAELRSDLTLSPDTVVWGHSQGGHAALWTTAIADDYAPGIDVLGTAVVAPVADPPALARELLSGPPNAMLSVITSWVLVPYSETYADVHLDDYIAEGSRSIVLEMTQRCPTEPGVVVSVLTALGVSEDRPLYSADLTDGALGRRLEENAMTEPLGTPMLVAWGADDEVIPPKLQREYIDKLCAEGQSVRWASYAGYDHLRPILPKSRFLPVLYDWTKNLIERKPQVVDGCGLR</sequence>
<dbReference type="RefSeq" id="WP_058614346.1">
    <property type="nucleotide sequence ID" value="NZ_LDRV01000066.1"/>
</dbReference>
<dbReference type="InterPro" id="IPR005152">
    <property type="entry name" value="Lipase_secreted"/>
</dbReference>
<keyword evidence="1" id="KW-1133">Transmembrane helix</keyword>
<feature type="transmembrane region" description="Helical" evidence="1">
    <location>
        <begin position="49"/>
        <end position="69"/>
    </location>
</feature>
<dbReference type="Gene3D" id="3.40.50.1820">
    <property type="entry name" value="alpha/beta hydrolase"/>
    <property type="match status" value="1"/>
</dbReference>
<feature type="transmembrane region" description="Helical" evidence="1">
    <location>
        <begin position="101"/>
        <end position="119"/>
    </location>
</feature>
<dbReference type="Proteomes" id="UP000072189">
    <property type="component" value="Unassembled WGS sequence"/>
</dbReference>
<dbReference type="SUPFAM" id="SSF53474">
    <property type="entry name" value="alpha/beta-Hydrolases"/>
    <property type="match status" value="1"/>
</dbReference>
<dbReference type="Pfam" id="PF03583">
    <property type="entry name" value="LIP"/>
    <property type="match status" value="1"/>
</dbReference>
<keyword evidence="1" id="KW-0472">Membrane</keyword>
<keyword evidence="1" id="KW-0812">Transmembrane</keyword>
<evidence type="ECO:0000313" key="2">
    <source>
        <dbReference type="EMBL" id="KTS11195.1"/>
    </source>
</evidence>
<feature type="transmembrane region" description="Helical" evidence="1">
    <location>
        <begin position="131"/>
        <end position="150"/>
    </location>
</feature>
<proteinExistence type="predicted"/>
<dbReference type="PANTHER" id="PTHR34853">
    <property type="match status" value="1"/>
</dbReference>
<accession>A0A147F6J5</accession>
<feature type="transmembrane region" description="Helical" evidence="1">
    <location>
        <begin position="76"/>
        <end position="95"/>
    </location>
</feature>
<dbReference type="Pfam" id="PF03729">
    <property type="entry name" value="DUF308"/>
    <property type="match status" value="2"/>
</dbReference>
<organism evidence="2 3">
    <name type="scientific">Microbacterium testaceum</name>
    <name type="common">Aureobacterium testaceum</name>
    <name type="synonym">Brevibacterium testaceum</name>
    <dbReference type="NCBI Taxonomy" id="2033"/>
    <lineage>
        <taxon>Bacteria</taxon>
        <taxon>Bacillati</taxon>
        <taxon>Actinomycetota</taxon>
        <taxon>Actinomycetes</taxon>
        <taxon>Micrococcales</taxon>
        <taxon>Microbacteriaceae</taxon>
        <taxon>Microbacterium</taxon>
    </lineage>
</organism>
<dbReference type="GO" id="GO:0016042">
    <property type="term" value="P:lipid catabolic process"/>
    <property type="evidence" value="ECO:0007669"/>
    <property type="project" value="InterPro"/>
</dbReference>
<evidence type="ECO:0008006" key="4">
    <source>
        <dbReference type="Google" id="ProtNLM"/>
    </source>
</evidence>
<feature type="transmembrane region" description="Helical" evidence="1">
    <location>
        <begin position="156"/>
        <end position="175"/>
    </location>
</feature>
<dbReference type="PANTHER" id="PTHR34853:SF1">
    <property type="entry name" value="LIPASE 5"/>
    <property type="match status" value="1"/>
</dbReference>
<gene>
    <name evidence="2" type="ORF">RSA3_10765</name>
</gene>
<dbReference type="EMBL" id="LDRV01000066">
    <property type="protein sequence ID" value="KTS11195.1"/>
    <property type="molecule type" value="Genomic_DNA"/>
</dbReference>
<comment type="caution">
    <text evidence="2">The sequence shown here is derived from an EMBL/GenBank/DDBJ whole genome shotgun (WGS) entry which is preliminary data.</text>
</comment>
<feature type="transmembrane region" description="Helical" evidence="1">
    <location>
        <begin position="208"/>
        <end position="228"/>
    </location>
</feature>
<dbReference type="InterPro" id="IPR005325">
    <property type="entry name" value="DUF308_memb"/>
</dbReference>